<sequence>MPSEPRGLSLFGPSRAHRQAANVVELAFPDASDVEARCRDILQALPAAIYTTDADGRITFYNEAAVALAGRRPQIGSDQWCVTWKLFRPDGTPLPHAECPMAVALREERPIRGVEAIAERPDGSRVAFEPFPTPIHDGAGRLIGAVNMLIDITDRKAAEERLLVLMREVDHRANNLLAVVQATVRLTEAATVEDFKIVLEGRIRALSRAHSLLARTRWTGVDLAQLVADELAGLDGATAARVFMAGPSIRLDPAAAQSVAVALHELATNALKHGALSQADGAVDLRWRIALDGRLDLTWRETGGPDVTQPSRTGFGSMVIQNTILRDLRGEVTFDWQPQGLVCRIKAELSPN</sequence>
<evidence type="ECO:0000256" key="11">
    <source>
        <dbReference type="ARBA" id="ARBA00023026"/>
    </source>
</evidence>
<evidence type="ECO:0000313" key="14">
    <source>
        <dbReference type="EMBL" id="ATQ42454.1"/>
    </source>
</evidence>
<evidence type="ECO:0000256" key="1">
    <source>
        <dbReference type="ARBA" id="ARBA00000085"/>
    </source>
</evidence>
<dbReference type="Pfam" id="PF07536">
    <property type="entry name" value="HWE_HK"/>
    <property type="match status" value="1"/>
</dbReference>
<evidence type="ECO:0000259" key="13">
    <source>
        <dbReference type="PROSITE" id="PS50113"/>
    </source>
</evidence>
<evidence type="ECO:0000256" key="4">
    <source>
        <dbReference type="ARBA" id="ARBA00022630"/>
    </source>
</evidence>
<keyword evidence="7" id="KW-0677">Repeat</keyword>
<comment type="catalytic activity">
    <reaction evidence="1">
        <text>ATP + protein L-histidine = ADP + protein N-phospho-L-histidine.</text>
        <dbReference type="EC" id="2.7.13.3"/>
    </reaction>
</comment>
<dbReference type="AlphaFoldDB" id="A0A2D2AWS2"/>
<dbReference type="KEGG" id="cmb:CSW64_08515"/>
<name>A0A2D2AWS2_9CAUL</name>
<evidence type="ECO:0000313" key="15">
    <source>
        <dbReference type="Proteomes" id="UP000228945"/>
    </source>
</evidence>
<evidence type="ECO:0000256" key="3">
    <source>
        <dbReference type="ARBA" id="ARBA00022553"/>
    </source>
</evidence>
<gene>
    <name evidence="14" type="ORF">CSW64_08515</name>
</gene>
<keyword evidence="15" id="KW-1185">Reference proteome</keyword>
<dbReference type="EMBL" id="CP024201">
    <property type="protein sequence ID" value="ATQ42454.1"/>
    <property type="molecule type" value="Genomic_DNA"/>
</dbReference>
<dbReference type="Pfam" id="PF08448">
    <property type="entry name" value="PAS_4"/>
    <property type="match status" value="1"/>
</dbReference>
<feature type="domain" description="PAS" evidence="12">
    <location>
        <begin position="34"/>
        <end position="74"/>
    </location>
</feature>
<organism evidence="14 15">
    <name type="scientific">Caulobacter mirabilis</name>
    <dbReference type="NCBI Taxonomy" id="69666"/>
    <lineage>
        <taxon>Bacteria</taxon>
        <taxon>Pseudomonadati</taxon>
        <taxon>Pseudomonadota</taxon>
        <taxon>Alphaproteobacteria</taxon>
        <taxon>Caulobacterales</taxon>
        <taxon>Caulobacteraceae</taxon>
        <taxon>Caulobacter</taxon>
    </lineage>
</organism>
<dbReference type="InterPro" id="IPR011102">
    <property type="entry name" value="Sig_transdc_His_kinase_HWE"/>
</dbReference>
<protein>
    <recommendedName>
        <fullName evidence="2">histidine kinase</fullName>
        <ecNumber evidence="2">2.7.13.3</ecNumber>
    </recommendedName>
</protein>
<dbReference type="PANTHER" id="PTHR41523:SF8">
    <property type="entry name" value="ETHYLENE RESPONSE SENSOR PROTEIN"/>
    <property type="match status" value="1"/>
</dbReference>
<evidence type="ECO:0000259" key="12">
    <source>
        <dbReference type="PROSITE" id="PS50112"/>
    </source>
</evidence>
<dbReference type="SMART" id="SM00911">
    <property type="entry name" value="HWE_HK"/>
    <property type="match status" value="1"/>
</dbReference>
<evidence type="ECO:0000256" key="9">
    <source>
        <dbReference type="ARBA" id="ARBA00022777"/>
    </source>
</evidence>
<keyword evidence="11" id="KW-0843">Virulence</keyword>
<evidence type="ECO:0000256" key="8">
    <source>
        <dbReference type="ARBA" id="ARBA00022741"/>
    </source>
</evidence>
<dbReference type="SMART" id="SM00091">
    <property type="entry name" value="PAS"/>
    <property type="match status" value="1"/>
</dbReference>
<evidence type="ECO:0000256" key="2">
    <source>
        <dbReference type="ARBA" id="ARBA00012438"/>
    </source>
</evidence>
<dbReference type="InterPro" id="IPR013656">
    <property type="entry name" value="PAS_4"/>
</dbReference>
<keyword evidence="3" id="KW-0597">Phosphoprotein</keyword>
<dbReference type="Gene3D" id="3.30.450.20">
    <property type="entry name" value="PAS domain"/>
    <property type="match status" value="1"/>
</dbReference>
<dbReference type="PROSITE" id="PS50113">
    <property type="entry name" value="PAC"/>
    <property type="match status" value="1"/>
</dbReference>
<dbReference type="PROSITE" id="PS50112">
    <property type="entry name" value="PAS"/>
    <property type="match status" value="1"/>
</dbReference>
<dbReference type="SUPFAM" id="SSF55785">
    <property type="entry name" value="PYP-like sensor domain (PAS domain)"/>
    <property type="match status" value="1"/>
</dbReference>
<dbReference type="EC" id="2.7.13.3" evidence="2"/>
<proteinExistence type="predicted"/>
<keyword evidence="5" id="KW-0288">FMN</keyword>
<evidence type="ECO:0000256" key="5">
    <source>
        <dbReference type="ARBA" id="ARBA00022643"/>
    </source>
</evidence>
<dbReference type="InterPro" id="IPR036890">
    <property type="entry name" value="HATPase_C_sf"/>
</dbReference>
<evidence type="ECO:0000256" key="10">
    <source>
        <dbReference type="ARBA" id="ARBA00022840"/>
    </source>
</evidence>
<evidence type="ECO:0000256" key="6">
    <source>
        <dbReference type="ARBA" id="ARBA00022679"/>
    </source>
</evidence>
<reference evidence="14 15" key="1">
    <citation type="submission" date="2017-10" db="EMBL/GenBank/DDBJ databases">
        <title>Genome sequence of Caulobacter mirabilis FWC38.</title>
        <authorList>
            <person name="Fiebig A."/>
            <person name="Crosson S."/>
        </authorList>
    </citation>
    <scope>NUCLEOTIDE SEQUENCE [LARGE SCALE GENOMIC DNA]</scope>
    <source>
        <strain evidence="14 15">FWC 38</strain>
    </source>
</reference>
<dbReference type="GO" id="GO:0005524">
    <property type="term" value="F:ATP binding"/>
    <property type="evidence" value="ECO:0007669"/>
    <property type="project" value="UniProtKB-KW"/>
</dbReference>
<dbReference type="RefSeq" id="WP_099621711.1">
    <property type="nucleotide sequence ID" value="NZ_CP024201.1"/>
</dbReference>
<dbReference type="OrthoDB" id="136506at2"/>
<dbReference type="PANTHER" id="PTHR41523">
    <property type="entry name" value="TWO-COMPONENT SYSTEM SENSOR PROTEIN"/>
    <property type="match status" value="1"/>
</dbReference>
<keyword evidence="10" id="KW-0067">ATP-binding</keyword>
<dbReference type="Gene3D" id="3.30.565.10">
    <property type="entry name" value="Histidine kinase-like ATPase, C-terminal domain"/>
    <property type="match status" value="1"/>
</dbReference>
<dbReference type="CDD" id="cd00130">
    <property type="entry name" value="PAS"/>
    <property type="match status" value="1"/>
</dbReference>
<keyword evidence="9" id="KW-0418">Kinase</keyword>
<dbReference type="InterPro" id="IPR000014">
    <property type="entry name" value="PAS"/>
</dbReference>
<dbReference type="NCBIfam" id="TIGR00229">
    <property type="entry name" value="sensory_box"/>
    <property type="match status" value="1"/>
</dbReference>
<dbReference type="GO" id="GO:0004673">
    <property type="term" value="F:protein histidine kinase activity"/>
    <property type="evidence" value="ECO:0007669"/>
    <property type="project" value="UniProtKB-EC"/>
</dbReference>
<dbReference type="InterPro" id="IPR035965">
    <property type="entry name" value="PAS-like_dom_sf"/>
</dbReference>
<keyword evidence="6" id="KW-0808">Transferase</keyword>
<evidence type="ECO:0000256" key="7">
    <source>
        <dbReference type="ARBA" id="ARBA00022737"/>
    </source>
</evidence>
<accession>A0A2D2AWS2</accession>
<dbReference type="InterPro" id="IPR000700">
    <property type="entry name" value="PAS-assoc_C"/>
</dbReference>
<feature type="domain" description="PAC" evidence="13">
    <location>
        <begin position="112"/>
        <end position="164"/>
    </location>
</feature>
<keyword evidence="8" id="KW-0547">Nucleotide-binding</keyword>
<keyword evidence="4" id="KW-0285">Flavoprotein</keyword>
<dbReference type="Proteomes" id="UP000228945">
    <property type="component" value="Chromosome"/>
</dbReference>